<feature type="transmembrane region" description="Helical" evidence="1">
    <location>
        <begin position="21"/>
        <end position="39"/>
    </location>
</feature>
<dbReference type="SUPFAM" id="SSF55166">
    <property type="entry name" value="Hedgehog/DD-peptidase"/>
    <property type="match status" value="1"/>
</dbReference>
<evidence type="ECO:0000313" key="3">
    <source>
        <dbReference type="EMBL" id="MCU6743456.1"/>
    </source>
</evidence>
<keyword evidence="1" id="KW-1133">Transmembrane helix</keyword>
<organism evidence="3 4">
    <name type="scientific">Suilimivivens aceti</name>
    <dbReference type="NCBI Taxonomy" id="2981774"/>
    <lineage>
        <taxon>Bacteria</taxon>
        <taxon>Bacillati</taxon>
        <taxon>Bacillota</taxon>
        <taxon>Clostridia</taxon>
        <taxon>Lachnospirales</taxon>
        <taxon>Lachnospiraceae</taxon>
        <taxon>Suilimivivens</taxon>
    </lineage>
</organism>
<name>A0ABT2T0N7_9FIRM</name>
<sequence length="350" mass="40092">MKRSLKERVLDYFIYMGRKSRLLKIPAIIGLAVSIWFFRVVEYFKGGTKRFTCVMFILLCFMAGNSFAYPVFQKDSGFVDGEKGQVEAVSEDDSISFADQDEGKDPFAEEEQKEILDSHGTSAEYQYSLSEILDEDKLSEMQISNENTDSAAEEVKGFSTDDWKLILINKQHPLPDDYELTLGNIMTIKGTMKCDERIIEELLVMMRNAENEGVTLAICSPYRDLNYQEGLFNRKIENYMKKGMTYMEAYILASQAVTVPGASEHQAGLAFDIISNDYVTLDEGFAETKAGQWLSENSCKYGFILRYPKGKEDITGIEFEPWHFRYVGREAAEIINKEGITLEEFWDKYL</sequence>
<gene>
    <name evidence="3" type="ORF">OCV77_02880</name>
</gene>
<reference evidence="3 4" key="1">
    <citation type="journal article" date="2021" name="ISME Commun">
        <title>Automated analysis of genomic sequences facilitates high-throughput and comprehensive description of bacteria.</title>
        <authorList>
            <person name="Hitch T.C.A."/>
        </authorList>
    </citation>
    <scope>NUCLEOTIDE SEQUENCE [LARGE SCALE GENOMIC DNA]</scope>
    <source>
        <strain evidence="3 4">Sanger_18</strain>
    </source>
</reference>
<evidence type="ECO:0000259" key="2">
    <source>
        <dbReference type="Pfam" id="PF02557"/>
    </source>
</evidence>
<dbReference type="InterPro" id="IPR058193">
    <property type="entry name" value="VanY/YodJ_core_dom"/>
</dbReference>
<dbReference type="InterPro" id="IPR009045">
    <property type="entry name" value="Zn_M74/Hedgehog-like"/>
</dbReference>
<dbReference type="PANTHER" id="PTHR34385">
    <property type="entry name" value="D-ALANYL-D-ALANINE CARBOXYPEPTIDASE"/>
    <property type="match status" value="1"/>
</dbReference>
<accession>A0ABT2T0N7</accession>
<dbReference type="Gene3D" id="3.30.1380.10">
    <property type="match status" value="1"/>
</dbReference>
<dbReference type="InterPro" id="IPR003709">
    <property type="entry name" value="VanY-like_core_dom"/>
</dbReference>
<dbReference type="CDD" id="cd14852">
    <property type="entry name" value="LD-carboxypeptidase"/>
    <property type="match status" value="1"/>
</dbReference>
<dbReference type="EMBL" id="JAOQKJ010000002">
    <property type="protein sequence ID" value="MCU6743456.1"/>
    <property type="molecule type" value="Genomic_DNA"/>
</dbReference>
<keyword evidence="4" id="KW-1185">Reference proteome</keyword>
<evidence type="ECO:0000256" key="1">
    <source>
        <dbReference type="SAM" id="Phobius"/>
    </source>
</evidence>
<evidence type="ECO:0000313" key="4">
    <source>
        <dbReference type="Proteomes" id="UP001652432"/>
    </source>
</evidence>
<protein>
    <submittedName>
        <fullName evidence="3">M15 family metallopeptidase</fullName>
    </submittedName>
</protein>
<keyword evidence="1" id="KW-0472">Membrane</keyword>
<dbReference type="Pfam" id="PF02557">
    <property type="entry name" value="VanY"/>
    <property type="match status" value="1"/>
</dbReference>
<dbReference type="PANTHER" id="PTHR34385:SF1">
    <property type="entry name" value="PEPTIDOGLYCAN L-ALANYL-D-GLUTAMATE ENDOPEPTIDASE CWLK"/>
    <property type="match status" value="1"/>
</dbReference>
<proteinExistence type="predicted"/>
<feature type="domain" description="D-alanyl-D-alanine carboxypeptidase-like core" evidence="2">
    <location>
        <begin position="194"/>
        <end position="328"/>
    </location>
</feature>
<comment type="caution">
    <text evidence="3">The sequence shown here is derived from an EMBL/GenBank/DDBJ whole genome shotgun (WGS) entry which is preliminary data.</text>
</comment>
<keyword evidence="1" id="KW-0812">Transmembrane</keyword>
<dbReference type="RefSeq" id="WP_262573190.1">
    <property type="nucleotide sequence ID" value="NZ_JAOQKJ010000002.1"/>
</dbReference>
<feature type="transmembrane region" description="Helical" evidence="1">
    <location>
        <begin position="51"/>
        <end position="72"/>
    </location>
</feature>
<dbReference type="InterPro" id="IPR052179">
    <property type="entry name" value="DD-CPase-like"/>
</dbReference>
<dbReference type="Proteomes" id="UP001652432">
    <property type="component" value="Unassembled WGS sequence"/>
</dbReference>